<organism evidence="2 3">
    <name type="scientific">Cytobacillus depressus</name>
    <dbReference type="NCBI Taxonomy" id="1602942"/>
    <lineage>
        <taxon>Bacteria</taxon>
        <taxon>Bacillati</taxon>
        <taxon>Bacillota</taxon>
        <taxon>Bacilli</taxon>
        <taxon>Bacillales</taxon>
        <taxon>Bacillaceae</taxon>
        <taxon>Cytobacillus</taxon>
    </lineage>
</organism>
<name>A0A6L3V112_9BACI</name>
<dbReference type="AlphaFoldDB" id="A0A6L3V112"/>
<evidence type="ECO:0000313" key="3">
    <source>
        <dbReference type="Proteomes" id="UP000481030"/>
    </source>
</evidence>
<gene>
    <name evidence="2" type="ORF">F7731_19045</name>
</gene>
<keyword evidence="1" id="KW-0812">Transmembrane</keyword>
<proteinExistence type="predicted"/>
<keyword evidence="1" id="KW-1133">Transmembrane helix</keyword>
<reference evidence="2 3" key="1">
    <citation type="journal article" date="2016" name="Antonie Van Leeuwenhoek">
        <title>Bacillus depressus sp. nov., isolated from soil of a sunflower field.</title>
        <authorList>
            <person name="Wei X."/>
            <person name="Xin D."/>
            <person name="Xin Y."/>
            <person name="Zhang H."/>
            <person name="Wang T."/>
            <person name="Zhang J."/>
        </authorList>
    </citation>
    <scope>NUCLEOTIDE SEQUENCE [LARGE SCALE GENOMIC DNA]</scope>
    <source>
        <strain evidence="2 3">BZ1</strain>
    </source>
</reference>
<feature type="transmembrane region" description="Helical" evidence="1">
    <location>
        <begin position="43"/>
        <end position="62"/>
    </location>
</feature>
<accession>A0A6L3V112</accession>
<dbReference type="OrthoDB" id="2930540at2"/>
<keyword evidence="1" id="KW-0472">Membrane</keyword>
<comment type="caution">
    <text evidence="2">The sequence shown here is derived from an EMBL/GenBank/DDBJ whole genome shotgun (WGS) entry which is preliminary data.</text>
</comment>
<evidence type="ECO:0000313" key="2">
    <source>
        <dbReference type="EMBL" id="KAB2331172.1"/>
    </source>
</evidence>
<feature type="transmembrane region" description="Helical" evidence="1">
    <location>
        <begin position="6"/>
        <end position="23"/>
    </location>
</feature>
<sequence>MNFVIWLVIATTVIAVSTTIFFISKGDPNYRKSAKRNTKNLTFIYAITITLSFTVLAFYIWLF</sequence>
<evidence type="ECO:0000256" key="1">
    <source>
        <dbReference type="SAM" id="Phobius"/>
    </source>
</evidence>
<dbReference type="RefSeq" id="WP_151536371.1">
    <property type="nucleotide sequence ID" value="NZ_WBOS01000012.1"/>
</dbReference>
<protein>
    <submittedName>
        <fullName evidence="2">Uncharacterized protein</fullName>
    </submittedName>
</protein>
<dbReference type="EMBL" id="WBOS01000012">
    <property type="protein sequence ID" value="KAB2331172.1"/>
    <property type="molecule type" value="Genomic_DNA"/>
</dbReference>
<keyword evidence="3" id="KW-1185">Reference proteome</keyword>
<dbReference type="Proteomes" id="UP000481030">
    <property type="component" value="Unassembled WGS sequence"/>
</dbReference>